<feature type="domain" description="Leucine-binding protein" evidence="4">
    <location>
        <begin position="31"/>
        <end position="367"/>
    </location>
</feature>
<accession>A0ABV8RU23</accession>
<dbReference type="InterPro" id="IPR028082">
    <property type="entry name" value="Peripla_BP_I"/>
</dbReference>
<evidence type="ECO:0000259" key="4">
    <source>
        <dbReference type="Pfam" id="PF13458"/>
    </source>
</evidence>
<dbReference type="Pfam" id="PF13458">
    <property type="entry name" value="Peripla_BP_6"/>
    <property type="match status" value="1"/>
</dbReference>
<proteinExistence type="inferred from homology"/>
<dbReference type="PANTHER" id="PTHR30483">
    <property type="entry name" value="LEUCINE-SPECIFIC-BINDING PROTEIN"/>
    <property type="match status" value="1"/>
</dbReference>
<gene>
    <name evidence="5" type="ORF">ACFO0J_02430</name>
</gene>
<evidence type="ECO:0000256" key="3">
    <source>
        <dbReference type="SAM" id="SignalP"/>
    </source>
</evidence>
<dbReference type="RefSeq" id="WP_376811469.1">
    <property type="nucleotide sequence ID" value="NZ_JBHSDY010000002.1"/>
</dbReference>
<dbReference type="SUPFAM" id="SSF53822">
    <property type="entry name" value="Periplasmic binding protein-like I"/>
    <property type="match status" value="1"/>
</dbReference>
<comment type="similarity">
    <text evidence="1">Belongs to the leucine-binding protein family.</text>
</comment>
<dbReference type="EMBL" id="JBHSDY010000002">
    <property type="protein sequence ID" value="MFC4296898.1"/>
    <property type="molecule type" value="Genomic_DNA"/>
</dbReference>
<keyword evidence="2 3" id="KW-0732">Signal</keyword>
<organism evidence="5 6">
    <name type="scientific">Castellaniella hirudinis</name>
    <dbReference type="NCBI Taxonomy" id="1144617"/>
    <lineage>
        <taxon>Bacteria</taxon>
        <taxon>Pseudomonadati</taxon>
        <taxon>Pseudomonadota</taxon>
        <taxon>Betaproteobacteria</taxon>
        <taxon>Burkholderiales</taxon>
        <taxon>Alcaligenaceae</taxon>
        <taxon>Castellaniella</taxon>
    </lineage>
</organism>
<protein>
    <submittedName>
        <fullName evidence="5">ABC transporter substrate-binding protein</fullName>
    </submittedName>
</protein>
<evidence type="ECO:0000256" key="1">
    <source>
        <dbReference type="ARBA" id="ARBA00010062"/>
    </source>
</evidence>
<reference evidence="6" key="1">
    <citation type="journal article" date="2019" name="Int. J. Syst. Evol. Microbiol.">
        <title>The Global Catalogue of Microorganisms (GCM) 10K type strain sequencing project: providing services to taxonomists for standard genome sequencing and annotation.</title>
        <authorList>
            <consortium name="The Broad Institute Genomics Platform"/>
            <consortium name="The Broad Institute Genome Sequencing Center for Infectious Disease"/>
            <person name="Wu L."/>
            <person name="Ma J."/>
        </authorList>
    </citation>
    <scope>NUCLEOTIDE SEQUENCE [LARGE SCALE GENOMIC DNA]</scope>
    <source>
        <strain evidence="6">CGMCC 1.19029</strain>
    </source>
</reference>
<dbReference type="InterPro" id="IPR051010">
    <property type="entry name" value="BCAA_transport"/>
</dbReference>
<evidence type="ECO:0000313" key="6">
    <source>
        <dbReference type="Proteomes" id="UP001595756"/>
    </source>
</evidence>
<sequence>MKIKQTAAIVAGMLALAAGPGVARAQAKDQPVRIGAIADLSGAYSGLAGPGIGVAMEMAVEDFGGKVLGRPIEVLIADSLLKVDVATSRAREWIDQQDVQMILESSDSASALALQKLTREKKRVSVFTSGATALINDQCSPYGMQWAWNIYALANVTGKALTQGGGKSWYFISADYAFGKALQEETAKVVEQAGGKVVGSVSHPFKATDFASFLLSAQSANPDVIALANAGQDTQNAVRQAREFGLTTGKTKVAPLILFDSDVKGMGLDLAQGLLFTTAFYWDRTPESRTWSERFYERRKLMPTMNQAGAYSATMHYLKAVAAAGTLEADAVMEQMRKIPVNDFFTSNGQVRKDGMMVHDMYLAQVKTPAESKGPWDMLTIRDTISGDEAFPRLSDSTCPLVKG</sequence>
<dbReference type="PANTHER" id="PTHR30483:SF6">
    <property type="entry name" value="PERIPLASMIC BINDING PROTEIN OF ABC TRANSPORTER FOR NATURAL AMINO ACIDS"/>
    <property type="match status" value="1"/>
</dbReference>
<evidence type="ECO:0000313" key="5">
    <source>
        <dbReference type="EMBL" id="MFC4296898.1"/>
    </source>
</evidence>
<comment type="caution">
    <text evidence="5">The sequence shown here is derived from an EMBL/GenBank/DDBJ whole genome shotgun (WGS) entry which is preliminary data.</text>
</comment>
<dbReference type="InterPro" id="IPR028081">
    <property type="entry name" value="Leu-bd"/>
</dbReference>
<feature type="chain" id="PRO_5046516889" evidence="3">
    <location>
        <begin position="26"/>
        <end position="404"/>
    </location>
</feature>
<feature type="signal peptide" evidence="3">
    <location>
        <begin position="1"/>
        <end position="25"/>
    </location>
</feature>
<evidence type="ECO:0000256" key="2">
    <source>
        <dbReference type="ARBA" id="ARBA00022729"/>
    </source>
</evidence>
<keyword evidence="6" id="KW-1185">Reference proteome</keyword>
<name>A0ABV8RU23_9BURK</name>
<dbReference type="Proteomes" id="UP001595756">
    <property type="component" value="Unassembled WGS sequence"/>
</dbReference>
<dbReference type="CDD" id="cd06327">
    <property type="entry name" value="PBP1_SBP-like"/>
    <property type="match status" value="1"/>
</dbReference>
<dbReference type="Gene3D" id="3.40.50.2300">
    <property type="match status" value="2"/>
</dbReference>